<protein>
    <submittedName>
        <fullName evidence="3">Uncharacterized protein</fullName>
    </submittedName>
</protein>
<accession>A0A8J6L6A0</accession>
<reference evidence="3" key="2">
    <citation type="submission" date="2021-08" db="EMBL/GenBank/DDBJ databases">
        <authorList>
            <person name="Eriksson T."/>
        </authorList>
    </citation>
    <scope>NUCLEOTIDE SEQUENCE</scope>
    <source>
        <strain evidence="3">Stoneville</strain>
        <tissue evidence="3">Whole head</tissue>
    </source>
</reference>
<gene>
    <name evidence="3" type="ORF">GEV33_014824</name>
    <name evidence="2" type="ORF">GEV33_014825</name>
</gene>
<organism evidence="3 4">
    <name type="scientific">Tenebrio molitor</name>
    <name type="common">Yellow mealworm beetle</name>
    <dbReference type="NCBI Taxonomy" id="7067"/>
    <lineage>
        <taxon>Eukaryota</taxon>
        <taxon>Metazoa</taxon>
        <taxon>Ecdysozoa</taxon>
        <taxon>Arthropoda</taxon>
        <taxon>Hexapoda</taxon>
        <taxon>Insecta</taxon>
        <taxon>Pterygota</taxon>
        <taxon>Neoptera</taxon>
        <taxon>Endopterygota</taxon>
        <taxon>Coleoptera</taxon>
        <taxon>Polyphaga</taxon>
        <taxon>Cucujiformia</taxon>
        <taxon>Tenebrionidae</taxon>
        <taxon>Tenebrio</taxon>
    </lineage>
</organism>
<dbReference type="Gene3D" id="3.30.70.270">
    <property type="match status" value="1"/>
</dbReference>
<evidence type="ECO:0000313" key="4">
    <source>
        <dbReference type="Proteomes" id="UP000719412"/>
    </source>
</evidence>
<evidence type="ECO:0000313" key="2">
    <source>
        <dbReference type="EMBL" id="KAH0807966.1"/>
    </source>
</evidence>
<dbReference type="AlphaFoldDB" id="A0A8J6L6A0"/>
<dbReference type="GO" id="GO:0071897">
    <property type="term" value="P:DNA biosynthetic process"/>
    <property type="evidence" value="ECO:0007669"/>
    <property type="project" value="UniProtKB-ARBA"/>
</dbReference>
<proteinExistence type="predicted"/>
<reference evidence="3" key="1">
    <citation type="journal article" date="2020" name="J Insects Food Feed">
        <title>The yellow mealworm (Tenebrio molitor) genome: a resource for the emerging insects as food and feed industry.</title>
        <authorList>
            <person name="Eriksson T."/>
            <person name="Andere A."/>
            <person name="Kelstrup H."/>
            <person name="Emery V."/>
            <person name="Picard C."/>
        </authorList>
    </citation>
    <scope>NUCLEOTIDE SEQUENCE</scope>
    <source>
        <strain evidence="3">Stoneville</strain>
        <tissue evidence="3">Whole head</tissue>
    </source>
</reference>
<dbReference type="InterPro" id="IPR043502">
    <property type="entry name" value="DNA/RNA_pol_sf"/>
</dbReference>
<sequence length="270" mass="30560">MATIEKTDATVIEMGLNTRELIACSPLASGDQRTCVDRRWFYVVTVKDRRPLPLMDERLDRLGTLGGNRAGGVDRREPYLLHLVLIMNFYVFEHLMNNVPGPLRGTVVFPYVDDMIIPLTTVKYSSRVCNGYDQFQRYYHSGYQEEPNAEGAKKVRVRQKETRGSQLPSGPSCVDVDYEQGSHRVEYEVKDLREKGLNQNTVVAADKTKGWDNSANSRAELPGANTARRKWGAELPGADTARRKWRAELPGADTARRKCLLSKLLYEAMC</sequence>
<feature type="region of interest" description="Disordered" evidence="1">
    <location>
        <begin position="146"/>
        <end position="173"/>
    </location>
</feature>
<dbReference type="SUPFAM" id="SSF56672">
    <property type="entry name" value="DNA/RNA polymerases"/>
    <property type="match status" value="1"/>
</dbReference>
<evidence type="ECO:0000256" key="1">
    <source>
        <dbReference type="SAM" id="MobiDB-lite"/>
    </source>
</evidence>
<comment type="caution">
    <text evidence="3">The sequence shown here is derived from an EMBL/GenBank/DDBJ whole genome shotgun (WGS) entry which is preliminary data.</text>
</comment>
<dbReference type="EMBL" id="JABDTM020029452">
    <property type="protein sequence ID" value="KAH0807967.1"/>
    <property type="molecule type" value="Genomic_DNA"/>
</dbReference>
<evidence type="ECO:0000313" key="3">
    <source>
        <dbReference type="EMBL" id="KAH0807967.1"/>
    </source>
</evidence>
<keyword evidence="4" id="KW-1185">Reference proteome</keyword>
<dbReference type="InterPro" id="IPR043128">
    <property type="entry name" value="Rev_trsase/Diguanyl_cyclase"/>
</dbReference>
<dbReference type="Proteomes" id="UP000719412">
    <property type="component" value="Unassembled WGS sequence"/>
</dbReference>
<dbReference type="EMBL" id="JABDTM020029453">
    <property type="protein sequence ID" value="KAH0807966.1"/>
    <property type="molecule type" value="Genomic_DNA"/>
</dbReference>
<name>A0A8J6L6A0_TENMO</name>